<dbReference type="SUPFAM" id="SSF57889">
    <property type="entry name" value="Cysteine-rich domain"/>
    <property type="match status" value="1"/>
</dbReference>
<dbReference type="PANTHER" id="PTHR47841">
    <property type="entry name" value="DIACYLGLYCEROL KINASE THETA-LIKE-RELATED"/>
    <property type="match status" value="1"/>
</dbReference>
<dbReference type="PANTHER" id="PTHR47841:SF3">
    <property type="entry name" value="OS09G0492800 PROTEIN"/>
    <property type="match status" value="1"/>
</dbReference>
<name>A0A6A4LEN2_9ERIC</name>
<dbReference type="InterPro" id="IPR004146">
    <property type="entry name" value="DC1"/>
</dbReference>
<dbReference type="EMBL" id="QEFC01001560">
    <property type="protein sequence ID" value="KAE9456800.1"/>
    <property type="molecule type" value="Genomic_DNA"/>
</dbReference>
<keyword evidence="4" id="KW-1185">Reference proteome</keyword>
<evidence type="ECO:0000313" key="4">
    <source>
        <dbReference type="Proteomes" id="UP000428333"/>
    </source>
</evidence>
<dbReference type="Pfam" id="PF03107">
    <property type="entry name" value="C1_2"/>
    <property type="match status" value="3"/>
</dbReference>
<dbReference type="OrthoDB" id="1909414at2759"/>
<dbReference type="InterPro" id="IPR046349">
    <property type="entry name" value="C1-like_sf"/>
</dbReference>
<evidence type="ECO:0000313" key="3">
    <source>
        <dbReference type="EMBL" id="KAE9456800.1"/>
    </source>
</evidence>
<accession>A0A6A4LEN2</accession>
<dbReference type="Proteomes" id="UP000428333">
    <property type="component" value="Linkage Group LG06"/>
</dbReference>
<comment type="caution">
    <text evidence="3">The sequence shown here is derived from an EMBL/GenBank/DDBJ whole genome shotgun (WGS) entry which is preliminary data.</text>
</comment>
<protein>
    <recommendedName>
        <fullName evidence="2">DC1 domain-containing protein</fullName>
    </recommendedName>
</protein>
<reference evidence="3 4" key="1">
    <citation type="journal article" date="2019" name="Genome Biol. Evol.">
        <title>The Rhododendron genome and chromosomal organization provide insight into shared whole-genome duplications across the heath family (Ericaceae).</title>
        <authorList>
            <person name="Soza V.L."/>
            <person name="Lindsley D."/>
            <person name="Waalkes A."/>
            <person name="Ramage E."/>
            <person name="Patwardhan R.P."/>
            <person name="Burton J.N."/>
            <person name="Adey A."/>
            <person name="Kumar A."/>
            <person name="Qiu R."/>
            <person name="Shendure J."/>
            <person name="Hall B."/>
        </authorList>
    </citation>
    <scope>NUCLEOTIDE SEQUENCE [LARGE SCALE GENOMIC DNA]</scope>
    <source>
        <strain evidence="3">RSF 1966-606</strain>
    </source>
</reference>
<keyword evidence="1" id="KW-0677">Repeat</keyword>
<proteinExistence type="predicted"/>
<feature type="non-terminal residue" evidence="3">
    <location>
        <position position="1"/>
    </location>
</feature>
<evidence type="ECO:0000259" key="2">
    <source>
        <dbReference type="Pfam" id="PF03107"/>
    </source>
</evidence>
<feature type="domain" description="DC1" evidence="2">
    <location>
        <begin position="171"/>
        <end position="219"/>
    </location>
</feature>
<organism evidence="3 4">
    <name type="scientific">Rhododendron williamsianum</name>
    <dbReference type="NCBI Taxonomy" id="262921"/>
    <lineage>
        <taxon>Eukaryota</taxon>
        <taxon>Viridiplantae</taxon>
        <taxon>Streptophyta</taxon>
        <taxon>Embryophyta</taxon>
        <taxon>Tracheophyta</taxon>
        <taxon>Spermatophyta</taxon>
        <taxon>Magnoliopsida</taxon>
        <taxon>eudicotyledons</taxon>
        <taxon>Gunneridae</taxon>
        <taxon>Pentapetalae</taxon>
        <taxon>asterids</taxon>
        <taxon>Ericales</taxon>
        <taxon>Ericaceae</taxon>
        <taxon>Ericoideae</taxon>
        <taxon>Rhodoreae</taxon>
        <taxon>Rhododendron</taxon>
    </lineage>
</organism>
<gene>
    <name evidence="3" type="ORF">C3L33_11304</name>
</gene>
<feature type="domain" description="DC1" evidence="2">
    <location>
        <begin position="59"/>
        <end position="102"/>
    </location>
</feature>
<evidence type="ECO:0000256" key="1">
    <source>
        <dbReference type="ARBA" id="ARBA00022737"/>
    </source>
</evidence>
<dbReference type="AlphaFoldDB" id="A0A6A4LEN2"/>
<feature type="domain" description="DC1" evidence="2">
    <location>
        <begin position="112"/>
        <end position="161"/>
    </location>
</feature>
<sequence>MMSTNSLSKSGTFLLKKYPSMERLETSAQPTTSIPKKTFSFEFPTSPESSYREEIVHSSHHQHPLAKMTLPDLFTCTGCKEYGAGKRFACQQCDFQLHEFCALSPPSLNTHPLHGQHQLLFHSKSKSGGIGWPKCDVCGKATKGFTFRCSACSFQMHPCCAMLSTQVNFSIHPHSLKLLPAMTASSGESGFVCGECKRKRSGRVYGCTVCDYHLHAVCAKDMINGLQANGIKGPVKPSMLGAAARFATIVIVEFIGGLIDGIGEGVGQAIVQNMKRFLGYIGEEMEVDIEGGWHAKL</sequence>